<feature type="coiled-coil region" evidence="3">
    <location>
        <begin position="46"/>
        <end position="80"/>
    </location>
</feature>
<evidence type="ECO:0000256" key="1">
    <source>
        <dbReference type="ARBA" id="ARBA00004123"/>
    </source>
</evidence>
<comment type="caution">
    <text evidence="5">The sequence shown here is derived from an EMBL/GenBank/DDBJ whole genome shotgun (WGS) entry which is preliminary data.</text>
</comment>
<dbReference type="Gene3D" id="2.40.50.40">
    <property type="match status" value="2"/>
</dbReference>
<keyword evidence="3" id="KW-0175">Coiled coil</keyword>
<protein>
    <submittedName>
        <fullName evidence="5">Heterochromatin-associated CHROMO domain protein</fullName>
    </submittedName>
</protein>
<organism evidence="5 6">
    <name type="scientific">Tubulinosema ratisbonensis</name>
    <dbReference type="NCBI Taxonomy" id="291195"/>
    <lineage>
        <taxon>Eukaryota</taxon>
        <taxon>Fungi</taxon>
        <taxon>Fungi incertae sedis</taxon>
        <taxon>Microsporidia</taxon>
        <taxon>Tubulinosematoidea</taxon>
        <taxon>Tubulinosematidae</taxon>
        <taxon>Tubulinosema</taxon>
    </lineage>
</organism>
<dbReference type="InterPro" id="IPR016197">
    <property type="entry name" value="Chromo-like_dom_sf"/>
</dbReference>
<dbReference type="Proteomes" id="UP000282876">
    <property type="component" value="Unassembled WGS sequence"/>
</dbReference>
<gene>
    <name evidence="5" type="ORF">TUBRATIS_007600</name>
</gene>
<name>A0A437ANE2_9MICR</name>
<evidence type="ECO:0000259" key="4">
    <source>
        <dbReference type="PROSITE" id="PS50013"/>
    </source>
</evidence>
<dbReference type="SMART" id="SM00300">
    <property type="entry name" value="ChSh"/>
    <property type="match status" value="1"/>
</dbReference>
<dbReference type="SUPFAM" id="SSF54160">
    <property type="entry name" value="Chromo domain-like"/>
    <property type="match status" value="2"/>
</dbReference>
<keyword evidence="6" id="KW-1185">Reference proteome</keyword>
<dbReference type="PANTHER" id="PTHR22812">
    <property type="entry name" value="CHROMOBOX PROTEIN"/>
    <property type="match status" value="1"/>
</dbReference>
<dbReference type="STRING" id="291195.A0A437ANE2"/>
<feature type="domain" description="Chromo" evidence="4">
    <location>
        <begin position="7"/>
        <end position="65"/>
    </location>
</feature>
<dbReference type="OrthoDB" id="2194250at2759"/>
<dbReference type="GO" id="GO:0005634">
    <property type="term" value="C:nucleus"/>
    <property type="evidence" value="ECO:0007669"/>
    <property type="project" value="UniProtKB-SubCell"/>
</dbReference>
<dbReference type="CDD" id="cd00024">
    <property type="entry name" value="CD_CSD"/>
    <property type="match status" value="1"/>
</dbReference>
<dbReference type="InterPro" id="IPR023780">
    <property type="entry name" value="Chromo_domain"/>
</dbReference>
<dbReference type="VEuPathDB" id="MicrosporidiaDB:TUBRATIS_007600"/>
<dbReference type="AlphaFoldDB" id="A0A437ANE2"/>
<evidence type="ECO:0000313" key="5">
    <source>
        <dbReference type="EMBL" id="RVD92731.1"/>
    </source>
</evidence>
<dbReference type="InterPro" id="IPR008251">
    <property type="entry name" value="Chromo_shadow_dom"/>
</dbReference>
<evidence type="ECO:0000256" key="2">
    <source>
        <dbReference type="ARBA" id="ARBA00023242"/>
    </source>
</evidence>
<dbReference type="Pfam" id="PF01393">
    <property type="entry name" value="Chromo_shadow"/>
    <property type="match status" value="1"/>
</dbReference>
<dbReference type="SMART" id="SM00298">
    <property type="entry name" value="CHROMO"/>
    <property type="match status" value="1"/>
</dbReference>
<comment type="subcellular location">
    <subcellularLocation>
        <location evidence="1">Nucleus</location>
    </subcellularLocation>
</comment>
<proteinExistence type="predicted"/>
<dbReference type="InterPro" id="IPR051219">
    <property type="entry name" value="Heterochromatin_chromo-domain"/>
</dbReference>
<keyword evidence="2" id="KW-0539">Nucleus</keyword>
<dbReference type="EMBL" id="RCSS01000154">
    <property type="protein sequence ID" value="RVD92731.1"/>
    <property type="molecule type" value="Genomic_DNA"/>
</dbReference>
<evidence type="ECO:0000313" key="6">
    <source>
        <dbReference type="Proteomes" id="UP000282876"/>
    </source>
</evidence>
<reference evidence="5 6" key="1">
    <citation type="submission" date="2018-10" db="EMBL/GenBank/DDBJ databases">
        <title>Draft genome sequence of the microsporidian Tubulinosema ratisbonensis.</title>
        <authorList>
            <person name="Polonais V."/>
            <person name="Peyretaillade E."/>
            <person name="Niehus S."/>
            <person name="Wawrzyniak I."/>
            <person name="Franchet A."/>
            <person name="Gaspin C."/>
            <person name="Reichstadt M."/>
            <person name="Belser C."/>
            <person name="Labadie K."/>
            <person name="Delbac F."/>
            <person name="Ferrandon D."/>
        </authorList>
    </citation>
    <scope>NUCLEOTIDE SEQUENCE [LARGE SCALE GENOMIC DNA]</scope>
    <source>
        <strain evidence="5 6">Franzen</strain>
    </source>
</reference>
<accession>A0A437ANE2</accession>
<dbReference type="InterPro" id="IPR000953">
    <property type="entry name" value="Chromo/chromo_shadow_dom"/>
</dbReference>
<dbReference type="PROSITE" id="PS50013">
    <property type="entry name" value="CHROMO_2"/>
    <property type="match status" value="1"/>
</dbReference>
<dbReference type="Pfam" id="PF00385">
    <property type="entry name" value="Chromo"/>
    <property type="match status" value="1"/>
</dbReference>
<sequence>MDEEEVYNVEEILDSRNYLGKKQYYIKWEGYDHQHNTWEYEKDIFCKDLIQEYENKKKKLQDKKKEEKKKEEKKSVQKKKIVKKEVPKEEIFSEKEDEDKEIVNKINKVKSVYQKEGVLFFQVEYLDGTTGVFSKEEAHAMFPLKVIHYYEENLSFHSEENEQENEI</sequence>
<evidence type="ECO:0000256" key="3">
    <source>
        <dbReference type="SAM" id="Coils"/>
    </source>
</evidence>